<keyword evidence="6" id="KW-1185">Reference proteome</keyword>
<reference evidence="5" key="1">
    <citation type="journal article" date="2019" name="Environ. Microbiol.">
        <title>Fungal ecological strategies reflected in gene transcription - a case study of two litter decomposers.</title>
        <authorList>
            <person name="Barbi F."/>
            <person name="Kohler A."/>
            <person name="Barry K."/>
            <person name="Baskaran P."/>
            <person name="Daum C."/>
            <person name="Fauchery L."/>
            <person name="Ihrmark K."/>
            <person name="Kuo A."/>
            <person name="LaButti K."/>
            <person name="Lipzen A."/>
            <person name="Morin E."/>
            <person name="Grigoriev I.V."/>
            <person name="Henrissat B."/>
            <person name="Lindahl B."/>
            <person name="Martin F."/>
        </authorList>
    </citation>
    <scope>NUCLEOTIDE SEQUENCE</scope>
    <source>
        <strain evidence="5">JB14</strain>
    </source>
</reference>
<dbReference type="AlphaFoldDB" id="A0A6A4I775"/>
<dbReference type="GO" id="GO:0030127">
    <property type="term" value="C:COPII vesicle coat"/>
    <property type="evidence" value="ECO:0007669"/>
    <property type="project" value="InterPro"/>
</dbReference>
<feature type="region of interest" description="Disordered" evidence="2">
    <location>
        <begin position="1"/>
        <end position="102"/>
    </location>
</feature>
<dbReference type="Gene3D" id="2.30.30.380">
    <property type="entry name" value="Zn-finger domain of Sec23/24"/>
    <property type="match status" value="1"/>
</dbReference>
<protein>
    <submittedName>
        <fullName evidence="5">VWA-like protein</fullName>
    </submittedName>
</protein>
<evidence type="ECO:0000313" key="5">
    <source>
        <dbReference type="EMBL" id="KAE9407862.1"/>
    </source>
</evidence>
<feature type="domain" description="Sec23/Sec24 trunk" evidence="4">
    <location>
        <begin position="295"/>
        <end position="500"/>
    </location>
</feature>
<dbReference type="InterPro" id="IPR050550">
    <property type="entry name" value="SEC23_SEC24_subfamily"/>
</dbReference>
<dbReference type="GO" id="GO:0070971">
    <property type="term" value="C:endoplasmic reticulum exit site"/>
    <property type="evidence" value="ECO:0007669"/>
    <property type="project" value="TreeGrafter"/>
</dbReference>
<dbReference type="SUPFAM" id="SSF82919">
    <property type="entry name" value="Zn-finger domain of Sec23/24"/>
    <property type="match status" value="1"/>
</dbReference>
<comment type="similarity">
    <text evidence="1">Belongs to the SEC23/SEC24 family. SEC24 subfamily.</text>
</comment>
<dbReference type="InterPro" id="IPR006895">
    <property type="entry name" value="Znf_Sec23_Sec24"/>
</dbReference>
<dbReference type="GO" id="GO:0006886">
    <property type="term" value="P:intracellular protein transport"/>
    <property type="evidence" value="ECO:0007669"/>
    <property type="project" value="InterPro"/>
</dbReference>
<dbReference type="InterPro" id="IPR006896">
    <property type="entry name" value="Sec23/24_trunk_dom"/>
</dbReference>
<organism evidence="5 6">
    <name type="scientific">Gymnopus androsaceus JB14</name>
    <dbReference type="NCBI Taxonomy" id="1447944"/>
    <lineage>
        <taxon>Eukaryota</taxon>
        <taxon>Fungi</taxon>
        <taxon>Dikarya</taxon>
        <taxon>Basidiomycota</taxon>
        <taxon>Agaricomycotina</taxon>
        <taxon>Agaricomycetes</taxon>
        <taxon>Agaricomycetidae</taxon>
        <taxon>Agaricales</taxon>
        <taxon>Marasmiineae</taxon>
        <taxon>Omphalotaceae</taxon>
        <taxon>Gymnopus</taxon>
    </lineage>
</organism>
<evidence type="ECO:0000259" key="4">
    <source>
        <dbReference type="Pfam" id="PF04811"/>
    </source>
</evidence>
<dbReference type="SUPFAM" id="SSF53300">
    <property type="entry name" value="vWA-like"/>
    <property type="match status" value="1"/>
</dbReference>
<evidence type="ECO:0000259" key="3">
    <source>
        <dbReference type="Pfam" id="PF04810"/>
    </source>
</evidence>
<gene>
    <name evidence="5" type="ORF">BT96DRAFT_1013774</name>
</gene>
<evidence type="ECO:0000256" key="1">
    <source>
        <dbReference type="ARBA" id="ARBA00008334"/>
    </source>
</evidence>
<dbReference type="GO" id="GO:0000149">
    <property type="term" value="F:SNARE binding"/>
    <property type="evidence" value="ECO:0007669"/>
    <property type="project" value="TreeGrafter"/>
</dbReference>
<feature type="domain" description="Zinc finger Sec23/Sec24-type" evidence="3">
    <location>
        <begin position="176"/>
        <end position="212"/>
    </location>
</feature>
<dbReference type="PANTHER" id="PTHR13803">
    <property type="entry name" value="SEC24-RELATED PROTEIN"/>
    <property type="match status" value="1"/>
</dbReference>
<feature type="compositionally biased region" description="Pro residues" evidence="2">
    <location>
        <begin position="1"/>
        <end position="14"/>
    </location>
</feature>
<dbReference type="GO" id="GO:0008270">
    <property type="term" value="F:zinc ion binding"/>
    <property type="evidence" value="ECO:0007669"/>
    <property type="project" value="InterPro"/>
</dbReference>
<dbReference type="InterPro" id="IPR036465">
    <property type="entry name" value="vWFA_dom_sf"/>
</dbReference>
<evidence type="ECO:0000256" key="2">
    <source>
        <dbReference type="SAM" id="MobiDB-lite"/>
    </source>
</evidence>
<dbReference type="Proteomes" id="UP000799118">
    <property type="component" value="Unassembled WGS sequence"/>
</dbReference>
<dbReference type="InterPro" id="IPR036174">
    <property type="entry name" value="Znf_Sec23_Sec24_sf"/>
</dbReference>
<dbReference type="PANTHER" id="PTHR13803:SF4">
    <property type="entry name" value="SECRETORY 24CD, ISOFORM C"/>
    <property type="match status" value="1"/>
</dbReference>
<dbReference type="EMBL" id="ML769393">
    <property type="protein sequence ID" value="KAE9407862.1"/>
    <property type="molecule type" value="Genomic_DNA"/>
</dbReference>
<sequence>MPYKYPHPPNLNPHPEPRPDPNIRLNTRPRPRLNALSPTGPGPGFTHIPQPPHSAGLGLQGLRPRIDPSQVPSAVESVEGDREHWGGRGVYTTLPEVGKKPPLASTSEVEFVDQGNSTPNYIRLTTWSFPSTSKLANECGMPLGAIVQPFSDGVDVPGVRFEDSNSYSSHASSSGPPRCSRCRAYINPWCTFTHLKFKCNLCEAETDVPEWYASPLDGQGVRLDAGRREELCRGTIDLILDQAGEEYWGATSRPPKPQRCIFAFDVSAPTFFYAACVALINTLYGDGDGDRGWNGSELAIITYDSTVHLWVWAPDQDTYTTNAHGNANAPRLLVMPDIDEPFIPVPTDALFIDPYSTSGREAVRALLESLPQRFPSPHTGTALGSLLTTAQSMLHDRGGHVVVFLGAIPSVGLGALPARPVNESEDKEKLAYRPRTPFYPNLASECAEQGIGVSLFLGNDEWIDVASVGTLPTLTGGSLFFHPRFNLARDGPVMESQLKEDYLRRDHV</sequence>
<dbReference type="Pfam" id="PF04811">
    <property type="entry name" value="Sec23_trunk"/>
    <property type="match status" value="1"/>
</dbReference>
<dbReference type="SUPFAM" id="SSF81995">
    <property type="entry name" value="beta-sandwich domain of Sec23/24"/>
    <property type="match status" value="1"/>
</dbReference>
<dbReference type="Gene3D" id="3.40.50.410">
    <property type="entry name" value="von Willebrand factor, type A domain"/>
    <property type="match status" value="1"/>
</dbReference>
<name>A0A6A4I775_9AGAR</name>
<evidence type="ECO:0000313" key="6">
    <source>
        <dbReference type="Proteomes" id="UP000799118"/>
    </source>
</evidence>
<dbReference type="OrthoDB" id="49016at2759"/>
<accession>A0A6A4I775</accession>
<proteinExistence type="inferred from homology"/>
<dbReference type="Pfam" id="PF04810">
    <property type="entry name" value="zf-Sec23_Sec24"/>
    <property type="match status" value="1"/>
</dbReference>
<dbReference type="GO" id="GO:0090110">
    <property type="term" value="P:COPII-coated vesicle cargo loading"/>
    <property type="evidence" value="ECO:0007669"/>
    <property type="project" value="TreeGrafter"/>
</dbReference>